<dbReference type="Proteomes" id="UP000032552">
    <property type="component" value="Unassembled WGS sequence"/>
</dbReference>
<dbReference type="PANTHER" id="PTHR34979">
    <property type="entry name" value="INNER MEMBRANE PROTEIN YGAZ"/>
    <property type="match status" value="1"/>
</dbReference>
<feature type="transmembrane region" description="Helical" evidence="8">
    <location>
        <begin position="189"/>
        <end position="207"/>
    </location>
</feature>
<organism evidence="9 10">
    <name type="scientific">Lacticaseibacillus paracasei NRIC 0644</name>
    <dbReference type="NCBI Taxonomy" id="1435038"/>
    <lineage>
        <taxon>Bacteria</taxon>
        <taxon>Bacillati</taxon>
        <taxon>Bacillota</taxon>
        <taxon>Bacilli</taxon>
        <taxon>Lactobacillales</taxon>
        <taxon>Lactobacillaceae</taxon>
        <taxon>Lacticaseibacillus</taxon>
    </lineage>
</organism>
<keyword evidence="7 8" id="KW-0472">Membrane</keyword>
<name>A0A0C9PY29_LACPA</name>
<protein>
    <submittedName>
        <fullName evidence="9">Amino acid permease</fullName>
    </submittedName>
</protein>
<dbReference type="Pfam" id="PF03591">
    <property type="entry name" value="AzlC"/>
    <property type="match status" value="1"/>
</dbReference>
<evidence type="ECO:0000256" key="7">
    <source>
        <dbReference type="ARBA" id="ARBA00023136"/>
    </source>
</evidence>
<evidence type="ECO:0000256" key="8">
    <source>
        <dbReference type="SAM" id="Phobius"/>
    </source>
</evidence>
<sequence length="236" mass="25264">MNDELTIRSGIRDVMPTVFGYITVGMAYGIVAKTGHLSLLMIGLMSLIVYAGSAQFVLVSMLATGSPIGAMVISTVLINARMSLMSMTVAPYLKDESMTQNVLIGTLLTDESFALSMNKLNYTDHHLNAPWFHSVNVGAYLVWFVASLLGALIGGLIPNPDGFGLDFAVVAMFIGLLYLQMITDRSKPFLRHLSVAGVVAAAMVVLVRYLPGTTAIIVATVIGCLFGMGVERHAES</sequence>
<keyword evidence="5 8" id="KW-0812">Transmembrane</keyword>
<feature type="transmembrane region" description="Helical" evidence="8">
    <location>
        <begin position="163"/>
        <end position="182"/>
    </location>
</feature>
<comment type="subcellular location">
    <subcellularLocation>
        <location evidence="1">Cell membrane</location>
        <topology evidence="1">Multi-pass membrane protein</topology>
    </subcellularLocation>
</comment>
<feature type="transmembrane region" description="Helical" evidence="8">
    <location>
        <begin position="56"/>
        <end position="78"/>
    </location>
</feature>
<dbReference type="InterPro" id="IPR011606">
    <property type="entry name" value="Brnchd-chn_aa_trnsp_permease"/>
</dbReference>
<proteinExistence type="inferred from homology"/>
<evidence type="ECO:0000256" key="5">
    <source>
        <dbReference type="ARBA" id="ARBA00022692"/>
    </source>
</evidence>
<evidence type="ECO:0000256" key="4">
    <source>
        <dbReference type="ARBA" id="ARBA00022475"/>
    </source>
</evidence>
<keyword evidence="3" id="KW-0813">Transport</keyword>
<accession>A0A0C9PY29</accession>
<dbReference type="GO" id="GO:0005886">
    <property type="term" value="C:plasma membrane"/>
    <property type="evidence" value="ECO:0007669"/>
    <property type="project" value="UniProtKB-SubCell"/>
</dbReference>
<evidence type="ECO:0000256" key="2">
    <source>
        <dbReference type="ARBA" id="ARBA00010735"/>
    </source>
</evidence>
<evidence type="ECO:0000313" key="9">
    <source>
        <dbReference type="EMBL" id="GAN37089.1"/>
    </source>
</evidence>
<evidence type="ECO:0000256" key="6">
    <source>
        <dbReference type="ARBA" id="ARBA00022989"/>
    </source>
</evidence>
<feature type="transmembrane region" description="Helical" evidence="8">
    <location>
        <begin position="137"/>
        <end position="157"/>
    </location>
</feature>
<comment type="caution">
    <text evidence="9">The sequence shown here is derived from an EMBL/GenBank/DDBJ whole genome shotgun (WGS) entry which is preliminary data.</text>
</comment>
<dbReference type="RefSeq" id="WP_012490769.1">
    <property type="nucleotide sequence ID" value="NZ_BAYM01000096.1"/>
</dbReference>
<evidence type="ECO:0000313" key="10">
    <source>
        <dbReference type="Proteomes" id="UP000032552"/>
    </source>
</evidence>
<feature type="transmembrane region" description="Helical" evidence="8">
    <location>
        <begin position="213"/>
        <end position="230"/>
    </location>
</feature>
<evidence type="ECO:0000256" key="3">
    <source>
        <dbReference type="ARBA" id="ARBA00022448"/>
    </source>
</evidence>
<keyword evidence="4" id="KW-1003">Cell membrane</keyword>
<dbReference type="AlphaFoldDB" id="A0A0C9PY29"/>
<dbReference type="EMBL" id="BAYM01000096">
    <property type="protein sequence ID" value="GAN37089.1"/>
    <property type="molecule type" value="Genomic_DNA"/>
</dbReference>
<dbReference type="PANTHER" id="PTHR34979:SF1">
    <property type="entry name" value="INNER MEMBRANE PROTEIN YGAZ"/>
    <property type="match status" value="1"/>
</dbReference>
<feature type="transmembrane region" description="Helical" evidence="8">
    <location>
        <begin position="21"/>
        <end position="50"/>
    </location>
</feature>
<reference evidence="10" key="1">
    <citation type="submission" date="2014-05" db="EMBL/GenBank/DDBJ databases">
        <title>Whole genome sequencing of Lactobacillus casei NRIC0644.</title>
        <authorList>
            <person name="Atarashi H."/>
            <person name="Yoshida Y."/>
            <person name="Fujimura S."/>
            <person name="Tanaka N."/>
            <person name="Shiwa Y."/>
            <person name="Yoshikawa H."/>
            <person name="Okada S."/>
            <person name="Nakagawa J."/>
        </authorList>
    </citation>
    <scope>NUCLEOTIDE SEQUENCE [LARGE SCALE GENOMIC DNA]</scope>
    <source>
        <strain evidence="10">NRIC0644</strain>
    </source>
</reference>
<comment type="similarity">
    <text evidence="2">Belongs to the AzlC family.</text>
</comment>
<keyword evidence="6 8" id="KW-1133">Transmembrane helix</keyword>
<gene>
    <name evidence="9" type="ORF">LC0644_1678</name>
</gene>
<dbReference type="GO" id="GO:1903785">
    <property type="term" value="P:L-valine transmembrane transport"/>
    <property type="evidence" value="ECO:0007669"/>
    <property type="project" value="TreeGrafter"/>
</dbReference>
<evidence type="ECO:0000256" key="1">
    <source>
        <dbReference type="ARBA" id="ARBA00004651"/>
    </source>
</evidence>